<dbReference type="PROSITE" id="PS50904">
    <property type="entry name" value="PRELI_MSF1"/>
    <property type="match status" value="1"/>
</dbReference>
<evidence type="ECO:0000256" key="1">
    <source>
        <dbReference type="SAM" id="MobiDB-lite"/>
    </source>
</evidence>
<organism evidence="3">
    <name type="scientific">Candidozyma auris</name>
    <name type="common">Yeast</name>
    <name type="synonym">Candida auris</name>
    <dbReference type="NCBI Taxonomy" id="498019"/>
    <lineage>
        <taxon>Eukaryota</taxon>
        <taxon>Fungi</taxon>
        <taxon>Dikarya</taxon>
        <taxon>Ascomycota</taxon>
        <taxon>Saccharomycotina</taxon>
        <taxon>Pichiomycetes</taxon>
        <taxon>Metschnikowiaceae</taxon>
        <taxon>Candidozyma</taxon>
    </lineage>
</organism>
<feature type="compositionally biased region" description="Polar residues" evidence="1">
    <location>
        <begin position="281"/>
        <end position="293"/>
    </location>
</feature>
<accession>A0A8F2W5A7</accession>
<evidence type="ECO:0000313" key="3">
    <source>
        <dbReference type="EMBL" id="QWW25811.1"/>
    </source>
</evidence>
<feature type="compositionally biased region" description="Acidic residues" evidence="1">
    <location>
        <begin position="415"/>
        <end position="429"/>
    </location>
</feature>
<dbReference type="InterPro" id="IPR006797">
    <property type="entry name" value="PRELI/MSF1_dom"/>
</dbReference>
<dbReference type="Proteomes" id="UP000825438">
    <property type="component" value="Chromosome VII"/>
</dbReference>
<dbReference type="PANTHER" id="PTHR11158">
    <property type="entry name" value="MSF1/PX19 RELATED"/>
    <property type="match status" value="1"/>
</dbReference>
<reference evidence="3" key="1">
    <citation type="submission" date="2021-06" db="EMBL/GenBank/DDBJ databases">
        <title>Candida auris outbreak in lebanese hospital.</title>
        <authorList>
            <person name="Finianos M."/>
        </authorList>
    </citation>
    <scope>NUCLEOTIDE SEQUENCE</scope>
    <source>
        <strain evidence="3">CA7LBN</strain>
    </source>
</reference>
<dbReference type="InterPro" id="IPR037365">
    <property type="entry name" value="Slowmo/Ups"/>
</dbReference>
<feature type="region of interest" description="Disordered" evidence="1">
    <location>
        <begin position="406"/>
        <end position="429"/>
    </location>
</feature>
<dbReference type="Pfam" id="PF04707">
    <property type="entry name" value="PRELI"/>
    <property type="match status" value="1"/>
</dbReference>
<gene>
    <name evidence="3" type="ORF">CA7LBN_004715</name>
</gene>
<feature type="compositionally biased region" description="Acidic residues" evidence="1">
    <location>
        <begin position="346"/>
        <end position="383"/>
    </location>
</feature>
<dbReference type="EMBL" id="CP076755">
    <property type="protein sequence ID" value="QWW25811.1"/>
    <property type="molecule type" value="Genomic_DNA"/>
</dbReference>
<proteinExistence type="predicted"/>
<feature type="region of interest" description="Disordered" evidence="1">
    <location>
        <begin position="281"/>
        <end position="388"/>
    </location>
</feature>
<dbReference type="AlphaFoldDB" id="A0A8F2W5A7"/>
<name>A0A8F2W5A7_CANAR</name>
<feature type="domain" description="PRELI/MSF1" evidence="2">
    <location>
        <begin position="2"/>
        <end position="169"/>
    </location>
</feature>
<evidence type="ECO:0000259" key="2">
    <source>
        <dbReference type="PROSITE" id="PS50904"/>
    </source>
</evidence>
<protein>
    <recommendedName>
        <fullName evidence="2">PRELI/MSF1 domain-containing protein</fullName>
    </recommendedName>
</protein>
<feature type="compositionally biased region" description="Basic and acidic residues" evidence="1">
    <location>
        <begin position="332"/>
        <end position="345"/>
    </location>
</feature>
<sequence>MVQLIKASNSYDFDFHTASFAYMNKYPNPFAKHVRSSDTLEQFVDRQGKLRTTKLVVKTGSLPLFIKPFLGSSLDSWIIEKSVIDPKSGIMLAYSANVDHRKFIKVEEYLHYTSEGTRTHIESKVKFSSNFAGMKEKIEQWSQNRFQSNMRNSQEGLKYVMNKFKERISKETWRANFNLLSHLHFYTPLSPHTAMSESRLSRFASTQSPWYRRNSVLSQAMIEDETPSIYESHSFFPESSSYTIISLKQGQGFVFNQDLFATPYQQSRALAVERKVRAYSMSQAKGSKCSSPSGKRGRSARRHTSYEVRPNFRARPSAKYDSAIEDDSMDVDSEKEKDAVRKLPSEESEEEDDAESLDEEEDEDEDEDEDSAIEYEDEDDDDVAGGIAEGYMRNYGKVKVAEIVVDPNDKSYLPGEDDDDESASENEMS</sequence>
<dbReference type="GO" id="GO:0005758">
    <property type="term" value="C:mitochondrial intermembrane space"/>
    <property type="evidence" value="ECO:0007669"/>
    <property type="project" value="InterPro"/>
</dbReference>